<dbReference type="EMBL" id="BAABME010000878">
    <property type="protein sequence ID" value="GAA0146118.1"/>
    <property type="molecule type" value="Genomic_DNA"/>
</dbReference>
<accession>A0AAV3P7W0</accession>
<proteinExistence type="predicted"/>
<organism evidence="1 2">
    <name type="scientific">Lithospermum erythrorhizon</name>
    <name type="common">Purple gromwell</name>
    <name type="synonym">Lithospermum officinale var. erythrorhizon</name>
    <dbReference type="NCBI Taxonomy" id="34254"/>
    <lineage>
        <taxon>Eukaryota</taxon>
        <taxon>Viridiplantae</taxon>
        <taxon>Streptophyta</taxon>
        <taxon>Embryophyta</taxon>
        <taxon>Tracheophyta</taxon>
        <taxon>Spermatophyta</taxon>
        <taxon>Magnoliopsida</taxon>
        <taxon>eudicotyledons</taxon>
        <taxon>Gunneridae</taxon>
        <taxon>Pentapetalae</taxon>
        <taxon>asterids</taxon>
        <taxon>lamiids</taxon>
        <taxon>Boraginales</taxon>
        <taxon>Boraginaceae</taxon>
        <taxon>Boraginoideae</taxon>
        <taxon>Lithospermeae</taxon>
        <taxon>Lithospermum</taxon>
    </lineage>
</organism>
<evidence type="ECO:0000313" key="1">
    <source>
        <dbReference type="EMBL" id="GAA0146118.1"/>
    </source>
</evidence>
<gene>
    <name evidence="1" type="ORF">LIER_06146</name>
</gene>
<name>A0AAV3P7W0_LITER</name>
<protein>
    <submittedName>
        <fullName evidence="1">Uncharacterized protein</fullName>
    </submittedName>
</protein>
<reference evidence="1 2" key="1">
    <citation type="submission" date="2024-01" db="EMBL/GenBank/DDBJ databases">
        <title>The complete chloroplast genome sequence of Lithospermum erythrorhizon: insights into the phylogenetic relationship among Boraginaceae species and the maternal lineages of purple gromwells.</title>
        <authorList>
            <person name="Okada T."/>
            <person name="Watanabe K."/>
        </authorList>
    </citation>
    <scope>NUCLEOTIDE SEQUENCE [LARGE SCALE GENOMIC DNA]</scope>
</reference>
<comment type="caution">
    <text evidence="1">The sequence shown here is derived from an EMBL/GenBank/DDBJ whole genome shotgun (WGS) entry which is preliminary data.</text>
</comment>
<dbReference type="Proteomes" id="UP001454036">
    <property type="component" value="Unassembled WGS sequence"/>
</dbReference>
<keyword evidence="2" id="KW-1185">Reference proteome</keyword>
<sequence>MVQPQNESSRANVVDQQKSSSYCLAKITKVFQLSGCSNFLSGMYLKNLNLLSLFFLARYDGNVLYPNYFCLKFVRGKLPRQ</sequence>
<dbReference type="AlphaFoldDB" id="A0AAV3P7W0"/>
<evidence type="ECO:0000313" key="2">
    <source>
        <dbReference type="Proteomes" id="UP001454036"/>
    </source>
</evidence>